<proteinExistence type="predicted"/>
<dbReference type="AlphaFoldDB" id="A0A103E7S5"/>
<reference evidence="1 2" key="1">
    <citation type="submission" date="2015-11" db="EMBL/GenBank/DDBJ databases">
        <title>Expanding the genomic diversity of Burkholderia species for the development of highly accurate diagnostics.</title>
        <authorList>
            <person name="Sahl J."/>
            <person name="Keim P."/>
            <person name="Wagner D."/>
        </authorList>
    </citation>
    <scope>NUCLEOTIDE SEQUENCE [LARGE SCALE GENOMIC DNA]</scope>
    <source>
        <strain evidence="1 2">TSV85</strain>
    </source>
</reference>
<organism evidence="1 2">
    <name type="scientific">Burkholderia singularis</name>
    <dbReference type="NCBI Taxonomy" id="1503053"/>
    <lineage>
        <taxon>Bacteria</taxon>
        <taxon>Pseudomonadati</taxon>
        <taxon>Pseudomonadota</taxon>
        <taxon>Betaproteobacteria</taxon>
        <taxon>Burkholderiales</taxon>
        <taxon>Burkholderiaceae</taxon>
        <taxon>Burkholderia</taxon>
        <taxon>pseudomallei group</taxon>
    </lineage>
</organism>
<gene>
    <name evidence="1" type="ORF">WS67_03600</name>
</gene>
<accession>A0A103E7S5</accession>
<comment type="caution">
    <text evidence="1">The sequence shown here is derived from an EMBL/GenBank/DDBJ whole genome shotgun (WGS) entry which is preliminary data.</text>
</comment>
<evidence type="ECO:0000313" key="1">
    <source>
        <dbReference type="EMBL" id="KVE29966.1"/>
    </source>
</evidence>
<name>A0A103E7S5_9BURK</name>
<evidence type="ECO:0000313" key="2">
    <source>
        <dbReference type="Proteomes" id="UP000062788"/>
    </source>
</evidence>
<keyword evidence="2" id="KW-1185">Reference proteome</keyword>
<sequence>MAFAGYPCGRIGQRAPGVRPACREALAPGSRKRAGAAQRVVSTEDAPLAIDEVRPLPTLIWMCR</sequence>
<dbReference type="Proteomes" id="UP000062788">
    <property type="component" value="Unassembled WGS sequence"/>
</dbReference>
<dbReference type="EMBL" id="LOWA01000008">
    <property type="protein sequence ID" value="KVE29966.1"/>
    <property type="molecule type" value="Genomic_DNA"/>
</dbReference>
<protein>
    <submittedName>
        <fullName evidence="1">Uncharacterized protein</fullName>
    </submittedName>
</protein>